<dbReference type="Gene3D" id="1.20.1280.290">
    <property type="match status" value="2"/>
</dbReference>
<evidence type="ECO:0000313" key="10">
    <source>
        <dbReference type="EMBL" id="CAE0143994.1"/>
    </source>
</evidence>
<dbReference type="GO" id="GO:0016020">
    <property type="term" value="C:membrane"/>
    <property type="evidence" value="ECO:0007669"/>
    <property type="project" value="UniProtKB-SubCell"/>
</dbReference>
<keyword evidence="6 8" id="KW-0472">Membrane</keyword>
<evidence type="ECO:0000256" key="5">
    <source>
        <dbReference type="ARBA" id="ARBA00022989"/>
    </source>
</evidence>
<proteinExistence type="inferred from homology"/>
<evidence type="ECO:0000256" key="9">
    <source>
        <dbReference type="SAM" id="Phobius"/>
    </source>
</evidence>
<dbReference type="AlphaFoldDB" id="A0A7S3BSV7"/>
<feature type="transmembrane region" description="Helical" evidence="9">
    <location>
        <begin position="202"/>
        <end position="224"/>
    </location>
</feature>
<keyword evidence="2" id="KW-0813">Transport</keyword>
<evidence type="ECO:0000256" key="1">
    <source>
        <dbReference type="ARBA" id="ARBA00004141"/>
    </source>
</evidence>
<accession>A0A7S3BSV7</accession>
<dbReference type="SMART" id="SM00679">
    <property type="entry name" value="CTNS"/>
    <property type="match status" value="2"/>
</dbReference>
<keyword evidence="3 8" id="KW-0812">Transmembrane</keyword>
<organism evidence="10">
    <name type="scientific">Prasinoderma singulare</name>
    <dbReference type="NCBI Taxonomy" id="676789"/>
    <lineage>
        <taxon>Eukaryota</taxon>
        <taxon>Viridiplantae</taxon>
        <taxon>Prasinodermophyta</taxon>
        <taxon>Prasinodermophyceae</taxon>
        <taxon>Prasinodermales</taxon>
        <taxon>Prasinodermaceae</taxon>
        <taxon>Prasinoderma</taxon>
    </lineage>
</organism>
<evidence type="ECO:0000256" key="4">
    <source>
        <dbReference type="ARBA" id="ARBA00022737"/>
    </source>
</evidence>
<evidence type="ECO:0000256" key="3">
    <source>
        <dbReference type="ARBA" id="ARBA00022692"/>
    </source>
</evidence>
<name>A0A7S3BSV7_9VIRI</name>
<feature type="transmembrane region" description="Helical" evidence="9">
    <location>
        <begin position="162"/>
        <end position="190"/>
    </location>
</feature>
<evidence type="ECO:0000256" key="8">
    <source>
        <dbReference type="PIRNR" id="PIRNR023381"/>
    </source>
</evidence>
<dbReference type="PIRSF" id="PIRSF023381">
    <property type="entry name" value="MannP-dilichol_defect-1p"/>
    <property type="match status" value="1"/>
</dbReference>
<evidence type="ECO:0000256" key="2">
    <source>
        <dbReference type="ARBA" id="ARBA00022448"/>
    </source>
</evidence>
<keyword evidence="4" id="KW-0677">Repeat</keyword>
<evidence type="ECO:0000256" key="7">
    <source>
        <dbReference type="ARBA" id="ARBA00038475"/>
    </source>
</evidence>
<dbReference type="PANTHER" id="PTHR12226">
    <property type="entry name" value="MANNOSE-P-DOLICHOL UTILIZATION DEFECT 1 LEC35 -RELATED"/>
    <property type="match status" value="1"/>
</dbReference>
<dbReference type="InterPro" id="IPR006603">
    <property type="entry name" value="PQ-loop_rpt"/>
</dbReference>
<comment type="subcellular location">
    <subcellularLocation>
        <location evidence="1 8">Membrane</location>
        <topology evidence="1 8">Multi-pass membrane protein</topology>
    </subcellularLocation>
</comment>
<dbReference type="PANTHER" id="PTHR12226:SF2">
    <property type="entry name" value="MANNOSE-P-DOLICHOL UTILIZATION DEFECT 1 PROTEIN"/>
    <property type="match status" value="1"/>
</dbReference>
<reference evidence="10" key="1">
    <citation type="submission" date="2021-01" db="EMBL/GenBank/DDBJ databases">
        <authorList>
            <person name="Corre E."/>
            <person name="Pelletier E."/>
            <person name="Niang G."/>
            <person name="Scheremetjew M."/>
            <person name="Finn R."/>
            <person name="Kale V."/>
            <person name="Holt S."/>
            <person name="Cochrane G."/>
            <person name="Meng A."/>
            <person name="Brown T."/>
            <person name="Cohen L."/>
        </authorList>
    </citation>
    <scope>NUCLEOTIDE SEQUENCE</scope>
    <source>
        <strain evidence="10">RCC927</strain>
    </source>
</reference>
<dbReference type="EMBL" id="HBHY01014989">
    <property type="protein sequence ID" value="CAE0143994.1"/>
    <property type="molecule type" value="Transcribed_RNA"/>
</dbReference>
<dbReference type="InterPro" id="IPR016817">
    <property type="entry name" value="MannP-dilichol_defect-1"/>
</dbReference>
<gene>
    <name evidence="10" type="ORF">PSIN1315_LOCUS9648</name>
</gene>
<protein>
    <recommendedName>
        <fullName evidence="8">Mannose-P-dolichol utilization defect 1 protein homolog</fullName>
    </recommendedName>
</protein>
<feature type="transmembrane region" description="Helical" evidence="9">
    <location>
        <begin position="28"/>
        <end position="49"/>
    </location>
</feature>
<dbReference type="Pfam" id="PF04193">
    <property type="entry name" value="PQ-loop"/>
    <property type="match status" value="2"/>
</dbReference>
<sequence length="236" mass="24595">MDAAFDVLAGVSEAVGLGRDLKAATSLVLGYAIVAASAALKVPQIVAIVQARSGEGLTRSMFEIETACYAVGLAYAMRSGLPFNAWGETAFVSVQNYLIVLLLHTFASKKDFSALRAVVMALGLPALALACQMPSVVGWGALEQAFSAQNMALLAARLPQVYANWAAGSTGQLSLVTTALMVAGGLVRIFTTMQEGGSSAMVLAYVMGTGTNALMAAQIVWYSYLSSKPKPKGKTE</sequence>
<evidence type="ECO:0000256" key="6">
    <source>
        <dbReference type="ARBA" id="ARBA00023136"/>
    </source>
</evidence>
<keyword evidence="5 8" id="KW-1133">Transmembrane helix</keyword>
<feature type="transmembrane region" description="Helical" evidence="9">
    <location>
        <begin position="119"/>
        <end position="142"/>
    </location>
</feature>
<feature type="transmembrane region" description="Helical" evidence="9">
    <location>
        <begin position="89"/>
        <end position="107"/>
    </location>
</feature>
<comment type="similarity">
    <text evidence="7 8">Belongs to the MPDU1 (TC 2.A.43.3) family.</text>
</comment>